<protein>
    <submittedName>
        <fullName evidence="3">Uncharacterized protein</fullName>
    </submittedName>
</protein>
<feature type="chain" id="PRO_5012824524" evidence="2">
    <location>
        <begin position="18"/>
        <end position="190"/>
    </location>
</feature>
<gene>
    <name evidence="3" type="ORF">BCR34DRAFT_647012</name>
</gene>
<evidence type="ECO:0000256" key="1">
    <source>
        <dbReference type="SAM" id="MobiDB-lite"/>
    </source>
</evidence>
<organism evidence="3 4">
    <name type="scientific">Clohesyomyces aquaticus</name>
    <dbReference type="NCBI Taxonomy" id="1231657"/>
    <lineage>
        <taxon>Eukaryota</taxon>
        <taxon>Fungi</taxon>
        <taxon>Dikarya</taxon>
        <taxon>Ascomycota</taxon>
        <taxon>Pezizomycotina</taxon>
        <taxon>Dothideomycetes</taxon>
        <taxon>Pleosporomycetidae</taxon>
        <taxon>Pleosporales</taxon>
        <taxon>Lindgomycetaceae</taxon>
        <taxon>Clohesyomyces</taxon>
    </lineage>
</organism>
<dbReference type="EMBL" id="MCFA01000035">
    <property type="protein sequence ID" value="ORY14172.1"/>
    <property type="molecule type" value="Genomic_DNA"/>
</dbReference>
<keyword evidence="4" id="KW-1185">Reference proteome</keyword>
<feature type="compositionally biased region" description="Basic and acidic residues" evidence="1">
    <location>
        <begin position="31"/>
        <end position="52"/>
    </location>
</feature>
<dbReference type="Proteomes" id="UP000193144">
    <property type="component" value="Unassembled WGS sequence"/>
</dbReference>
<evidence type="ECO:0000256" key="2">
    <source>
        <dbReference type="SAM" id="SignalP"/>
    </source>
</evidence>
<dbReference type="AlphaFoldDB" id="A0A1Y1ZVC4"/>
<name>A0A1Y1ZVC4_9PLEO</name>
<evidence type="ECO:0000313" key="4">
    <source>
        <dbReference type="Proteomes" id="UP000193144"/>
    </source>
</evidence>
<feature type="signal peptide" evidence="2">
    <location>
        <begin position="1"/>
        <end position="17"/>
    </location>
</feature>
<comment type="caution">
    <text evidence="3">The sequence shown here is derived from an EMBL/GenBank/DDBJ whole genome shotgun (WGS) entry which is preliminary data.</text>
</comment>
<proteinExistence type="predicted"/>
<evidence type="ECO:0000313" key="3">
    <source>
        <dbReference type="EMBL" id="ORY14172.1"/>
    </source>
</evidence>
<accession>A0A1Y1ZVC4</accession>
<sequence>MKLTLLLASALAAVTLAIPQKSDSGKAVVRQHPDSRQHAGHEVARRDPNPVPETHRSCQKCSDKFNDCFKGCPQFGPGDCGKTCEILTCYFEDCSKNCAWKACPLFGALADESPAVAARHPDTNEEASIIVVRQDNSDRHPPYECDECTNFHKKCLDDCGWFGGPACISACDVKTCRHKDCKEKCGWTRC</sequence>
<keyword evidence="2" id="KW-0732">Signal</keyword>
<feature type="region of interest" description="Disordered" evidence="1">
    <location>
        <begin position="23"/>
        <end position="52"/>
    </location>
</feature>
<reference evidence="3 4" key="1">
    <citation type="submission" date="2016-07" db="EMBL/GenBank/DDBJ databases">
        <title>Pervasive Adenine N6-methylation of Active Genes in Fungi.</title>
        <authorList>
            <consortium name="DOE Joint Genome Institute"/>
            <person name="Mondo S.J."/>
            <person name="Dannebaum R.O."/>
            <person name="Kuo R.C."/>
            <person name="Labutti K."/>
            <person name="Haridas S."/>
            <person name="Kuo A."/>
            <person name="Salamov A."/>
            <person name="Ahrendt S.R."/>
            <person name="Lipzen A."/>
            <person name="Sullivan W."/>
            <person name="Andreopoulos W.B."/>
            <person name="Clum A."/>
            <person name="Lindquist E."/>
            <person name="Daum C."/>
            <person name="Ramamoorthy G.K."/>
            <person name="Gryganskyi A."/>
            <person name="Culley D."/>
            <person name="Magnuson J.K."/>
            <person name="James T.Y."/>
            <person name="O'Malley M.A."/>
            <person name="Stajich J.E."/>
            <person name="Spatafora J.W."/>
            <person name="Visel A."/>
            <person name="Grigoriev I.V."/>
        </authorList>
    </citation>
    <scope>NUCLEOTIDE SEQUENCE [LARGE SCALE GENOMIC DNA]</scope>
    <source>
        <strain evidence="3 4">CBS 115471</strain>
    </source>
</reference>